<evidence type="ECO:0000313" key="1">
    <source>
        <dbReference type="EMBL" id="QOS39690.1"/>
    </source>
</evidence>
<name>A0A7M1XKI2_9SPIR</name>
<proteinExistence type="predicted"/>
<sequence length="202" mass="23462">MDIATRLLWLEYWASKVDPDYEYAVIQQEKDEDGYWHVEAMLPFYDKVISHKSKKLIAALAPVSIEASQVVDRLMKENPDLRIENKYVDGRWQVVADEDGEGYSITQSDEYYKETQEILTSLSEALTNQSHTILHLISRWLGTTKLAYFHIFDKRLFGNDNKEIMKNMETLMKKLHKGQSSAVRTFILGDSVVSFGFELEIK</sequence>
<dbReference type="EMBL" id="CP031517">
    <property type="protein sequence ID" value="QOS39690.1"/>
    <property type="molecule type" value="Genomic_DNA"/>
</dbReference>
<protein>
    <submittedName>
        <fullName evidence="1">Uncharacterized protein</fullName>
    </submittedName>
</protein>
<organism evidence="1 2">
    <name type="scientific">Treponema rectale</name>
    <dbReference type="NCBI Taxonomy" id="744512"/>
    <lineage>
        <taxon>Bacteria</taxon>
        <taxon>Pseudomonadati</taxon>
        <taxon>Spirochaetota</taxon>
        <taxon>Spirochaetia</taxon>
        <taxon>Spirochaetales</taxon>
        <taxon>Treponemataceae</taxon>
        <taxon>Treponema</taxon>
    </lineage>
</organism>
<evidence type="ECO:0000313" key="2">
    <source>
        <dbReference type="Proteomes" id="UP000593591"/>
    </source>
</evidence>
<accession>A0A7M1XKI2</accession>
<dbReference type="AlphaFoldDB" id="A0A7M1XKI2"/>
<dbReference type="Proteomes" id="UP000593591">
    <property type="component" value="Chromosome"/>
</dbReference>
<dbReference type="KEGG" id="trc:DYE49_04115"/>
<reference evidence="1 2" key="1">
    <citation type="submission" date="2018-08" db="EMBL/GenBank/DDBJ databases">
        <title>The first complete genome of Treponema rectale (CHPAT), a commensal spirochete of the bovine rectum.</title>
        <authorList>
            <person name="Staton G.J."/>
            <person name="Clegg S.R."/>
            <person name="Carter S.D."/>
            <person name="Radford A.D."/>
            <person name="Darby A."/>
            <person name="Hall N."/>
            <person name="Birtles R.J."/>
            <person name="Evans N.J."/>
        </authorList>
    </citation>
    <scope>NUCLEOTIDE SEQUENCE [LARGE SCALE GENOMIC DNA]</scope>
    <source>
        <strain evidence="1 2">CHPA</strain>
    </source>
</reference>
<gene>
    <name evidence="1" type="ORF">DYE49_04115</name>
</gene>